<keyword evidence="1" id="KW-1133">Transmembrane helix</keyword>
<dbReference type="EMBL" id="MNBE01000136">
    <property type="protein sequence ID" value="OKP13312.1"/>
    <property type="molecule type" value="Genomic_DNA"/>
</dbReference>
<keyword evidence="3" id="KW-1185">Reference proteome</keyword>
<comment type="caution">
    <text evidence="2">The sequence shown here is derived from an EMBL/GenBank/DDBJ whole genome shotgun (WGS) entry which is preliminary data.</text>
</comment>
<gene>
    <name evidence="2" type="ORF">PENSUB_1043</name>
</gene>
<keyword evidence="1" id="KW-0472">Membrane</keyword>
<dbReference type="AlphaFoldDB" id="A0A1Q5ULG2"/>
<proteinExistence type="predicted"/>
<protein>
    <submittedName>
        <fullName evidence="2">Uncharacterized protein</fullName>
    </submittedName>
</protein>
<organism evidence="2 3">
    <name type="scientific">Penicillium subrubescens</name>
    <dbReference type="NCBI Taxonomy" id="1316194"/>
    <lineage>
        <taxon>Eukaryota</taxon>
        <taxon>Fungi</taxon>
        <taxon>Dikarya</taxon>
        <taxon>Ascomycota</taxon>
        <taxon>Pezizomycotina</taxon>
        <taxon>Eurotiomycetes</taxon>
        <taxon>Eurotiomycetidae</taxon>
        <taxon>Eurotiales</taxon>
        <taxon>Aspergillaceae</taxon>
        <taxon>Penicillium</taxon>
    </lineage>
</organism>
<keyword evidence="1" id="KW-0812">Transmembrane</keyword>
<feature type="transmembrane region" description="Helical" evidence="1">
    <location>
        <begin position="12"/>
        <end position="32"/>
    </location>
</feature>
<evidence type="ECO:0000313" key="3">
    <source>
        <dbReference type="Proteomes" id="UP000186955"/>
    </source>
</evidence>
<sequence length="130" mass="14101">MKGWKEVVEDGFEGSISGRGVILIGMLIGYLARKTESKSQYLNIRVASVQSKIQSEHLDSPNTFDEDHVEQAIKPSDTAADAAAKDQAASVYENTSLWQTVKLCEVAIITCFAAAFSAATDGYQIGYVYA</sequence>
<evidence type="ECO:0000313" key="2">
    <source>
        <dbReference type="EMBL" id="OKP13312.1"/>
    </source>
</evidence>
<dbReference type="Proteomes" id="UP000186955">
    <property type="component" value="Unassembled WGS sequence"/>
</dbReference>
<reference evidence="2 3" key="1">
    <citation type="submission" date="2016-10" db="EMBL/GenBank/DDBJ databases">
        <title>Genome sequence of the ascomycete fungus Penicillium subrubescens.</title>
        <authorList>
            <person name="De Vries R.P."/>
            <person name="Peng M."/>
            <person name="Dilokpimol A."/>
            <person name="Hilden K."/>
            <person name="Makela M.R."/>
            <person name="Grigoriev I."/>
            <person name="Riley R."/>
            <person name="Granchi Z."/>
        </authorList>
    </citation>
    <scope>NUCLEOTIDE SEQUENCE [LARGE SCALE GENOMIC DNA]</scope>
    <source>
        <strain evidence="2 3">CBS 132785</strain>
    </source>
</reference>
<evidence type="ECO:0000256" key="1">
    <source>
        <dbReference type="SAM" id="Phobius"/>
    </source>
</evidence>
<name>A0A1Q5ULG2_9EURO</name>
<accession>A0A1Q5ULG2</accession>